<evidence type="ECO:0000313" key="2">
    <source>
        <dbReference type="EMBL" id="BAY55211.1"/>
    </source>
</evidence>
<proteinExistence type="predicted"/>
<sequence length="103" mass="11916">MTPEQRIEIERIVDAALTRRLGVLIDGASSTSQYISDAEVCELLRCSDRQLRKLISDGELVQGAHFTGSNRSRLWIRERVERYIETRGLTEVQNKDVKRWLRG</sequence>
<reference evidence="2 3" key="1">
    <citation type="submission" date="2017-06" db="EMBL/GenBank/DDBJ databases">
        <title>Genome sequencing of cyanobaciteial culture collection at National Institute for Environmental Studies (NIES).</title>
        <authorList>
            <person name="Hirose Y."/>
            <person name="Shimura Y."/>
            <person name="Fujisawa T."/>
            <person name="Nakamura Y."/>
            <person name="Kawachi M."/>
        </authorList>
    </citation>
    <scope>NUCLEOTIDE SEQUENCE [LARGE SCALE GENOMIC DNA]</scope>
    <source>
        <strain evidence="2 3">NIES-2135</strain>
    </source>
</reference>
<dbReference type="InterPro" id="IPR041657">
    <property type="entry name" value="HTH_17"/>
</dbReference>
<organism evidence="2 3">
    <name type="scientific">Leptolyngbya boryana NIES-2135</name>
    <dbReference type="NCBI Taxonomy" id="1973484"/>
    <lineage>
        <taxon>Bacteria</taxon>
        <taxon>Bacillati</taxon>
        <taxon>Cyanobacteriota</taxon>
        <taxon>Cyanophyceae</taxon>
        <taxon>Leptolyngbyales</taxon>
        <taxon>Leptolyngbyaceae</taxon>
        <taxon>Leptolyngbya group</taxon>
        <taxon>Leptolyngbya</taxon>
    </lineage>
</organism>
<dbReference type="Pfam" id="PF12728">
    <property type="entry name" value="HTH_17"/>
    <property type="match status" value="1"/>
</dbReference>
<protein>
    <recommendedName>
        <fullName evidence="1">Helix-turn-helix domain-containing protein</fullName>
    </recommendedName>
</protein>
<dbReference type="AlphaFoldDB" id="A0A1Z4JEN4"/>
<dbReference type="EMBL" id="AP018203">
    <property type="protein sequence ID" value="BAY55211.1"/>
    <property type="molecule type" value="Genomic_DNA"/>
</dbReference>
<evidence type="ECO:0000259" key="1">
    <source>
        <dbReference type="Pfam" id="PF12728"/>
    </source>
</evidence>
<accession>A0A1Z4JEN4</accession>
<gene>
    <name evidence="2" type="ORF">NIES2135_20340</name>
</gene>
<dbReference type="Proteomes" id="UP000217895">
    <property type="component" value="Chromosome"/>
</dbReference>
<evidence type="ECO:0000313" key="3">
    <source>
        <dbReference type="Proteomes" id="UP000217895"/>
    </source>
</evidence>
<name>A0A1Z4JEN4_LEPBY</name>
<keyword evidence="3" id="KW-1185">Reference proteome</keyword>
<feature type="domain" description="Helix-turn-helix" evidence="1">
    <location>
        <begin position="37"/>
        <end position="87"/>
    </location>
</feature>